<evidence type="ECO:0000313" key="7">
    <source>
        <dbReference type="Proteomes" id="UP000054321"/>
    </source>
</evidence>
<dbReference type="Proteomes" id="UP000054321">
    <property type="component" value="Unassembled WGS sequence"/>
</dbReference>
<dbReference type="InterPro" id="IPR050668">
    <property type="entry name" value="Cytochrome_b5"/>
</dbReference>
<comment type="similarity">
    <text evidence="4">Belongs to the cytochrome b5 family.</text>
</comment>
<evidence type="ECO:0000259" key="5">
    <source>
        <dbReference type="PROSITE" id="PS50255"/>
    </source>
</evidence>
<dbReference type="Pfam" id="PF00173">
    <property type="entry name" value="Cyt-b5"/>
    <property type="match status" value="1"/>
</dbReference>
<dbReference type="EMBL" id="KN832878">
    <property type="protein sequence ID" value="KIM99607.1"/>
    <property type="molecule type" value="Genomic_DNA"/>
</dbReference>
<dbReference type="OrthoDB" id="260519at2759"/>
<dbReference type="Gene3D" id="3.10.120.10">
    <property type="entry name" value="Cytochrome b5-like heme/steroid binding domain"/>
    <property type="match status" value="1"/>
</dbReference>
<protein>
    <recommendedName>
        <fullName evidence="5">Cytochrome b5 heme-binding domain-containing protein</fullName>
    </recommendedName>
</protein>
<name>A0A0C3DCG2_OIDMZ</name>
<dbReference type="GO" id="GO:0046872">
    <property type="term" value="F:metal ion binding"/>
    <property type="evidence" value="ECO:0007669"/>
    <property type="project" value="UniProtKB-KW"/>
</dbReference>
<evidence type="ECO:0000313" key="6">
    <source>
        <dbReference type="EMBL" id="KIM99607.1"/>
    </source>
</evidence>
<keyword evidence="1" id="KW-0349">Heme</keyword>
<sequence length="75" mass="8510">MSKTYSRGEVASHNKPEDIWIVIDSEVFNVSAFQDEHPGGKKIMQGVAGQDATKKFKKYHREAILNKYKDELLVG</sequence>
<evidence type="ECO:0000256" key="3">
    <source>
        <dbReference type="ARBA" id="ARBA00023004"/>
    </source>
</evidence>
<dbReference type="PROSITE" id="PS50255">
    <property type="entry name" value="CYTOCHROME_B5_2"/>
    <property type="match status" value="1"/>
</dbReference>
<dbReference type="SUPFAM" id="SSF55856">
    <property type="entry name" value="Cytochrome b5-like heme/steroid binding domain"/>
    <property type="match status" value="1"/>
</dbReference>
<gene>
    <name evidence="6" type="ORF">OIDMADRAFT_85001</name>
</gene>
<evidence type="ECO:0000256" key="1">
    <source>
        <dbReference type="ARBA" id="ARBA00022617"/>
    </source>
</evidence>
<reference evidence="7" key="2">
    <citation type="submission" date="2015-01" db="EMBL/GenBank/DDBJ databases">
        <title>Evolutionary Origins and Diversification of the Mycorrhizal Mutualists.</title>
        <authorList>
            <consortium name="DOE Joint Genome Institute"/>
            <consortium name="Mycorrhizal Genomics Consortium"/>
            <person name="Kohler A."/>
            <person name="Kuo A."/>
            <person name="Nagy L.G."/>
            <person name="Floudas D."/>
            <person name="Copeland A."/>
            <person name="Barry K.W."/>
            <person name="Cichocki N."/>
            <person name="Veneault-Fourrey C."/>
            <person name="LaButti K."/>
            <person name="Lindquist E.A."/>
            <person name="Lipzen A."/>
            <person name="Lundell T."/>
            <person name="Morin E."/>
            <person name="Murat C."/>
            <person name="Riley R."/>
            <person name="Ohm R."/>
            <person name="Sun H."/>
            <person name="Tunlid A."/>
            <person name="Henrissat B."/>
            <person name="Grigoriev I.V."/>
            <person name="Hibbett D.S."/>
            <person name="Martin F."/>
        </authorList>
    </citation>
    <scope>NUCLEOTIDE SEQUENCE [LARGE SCALE GENOMIC DNA]</scope>
    <source>
        <strain evidence="7">Zn</strain>
    </source>
</reference>
<organism evidence="6 7">
    <name type="scientific">Oidiodendron maius (strain Zn)</name>
    <dbReference type="NCBI Taxonomy" id="913774"/>
    <lineage>
        <taxon>Eukaryota</taxon>
        <taxon>Fungi</taxon>
        <taxon>Dikarya</taxon>
        <taxon>Ascomycota</taxon>
        <taxon>Pezizomycotina</taxon>
        <taxon>Leotiomycetes</taxon>
        <taxon>Leotiomycetes incertae sedis</taxon>
        <taxon>Myxotrichaceae</taxon>
        <taxon>Oidiodendron</taxon>
    </lineage>
</organism>
<dbReference type="InterPro" id="IPR036400">
    <property type="entry name" value="Cyt_B5-like_heme/steroid_sf"/>
</dbReference>
<keyword evidence="3" id="KW-0408">Iron</keyword>
<dbReference type="AlphaFoldDB" id="A0A0C3DCG2"/>
<dbReference type="InterPro" id="IPR001199">
    <property type="entry name" value="Cyt_B5-like_heme/steroid-bd"/>
</dbReference>
<keyword evidence="2" id="KW-0479">Metal-binding</keyword>
<feature type="non-terminal residue" evidence="6">
    <location>
        <position position="75"/>
    </location>
</feature>
<dbReference type="GO" id="GO:0016020">
    <property type="term" value="C:membrane"/>
    <property type="evidence" value="ECO:0007669"/>
    <property type="project" value="TreeGrafter"/>
</dbReference>
<keyword evidence="7" id="KW-1185">Reference proteome</keyword>
<evidence type="ECO:0000256" key="2">
    <source>
        <dbReference type="ARBA" id="ARBA00022723"/>
    </source>
</evidence>
<dbReference type="PANTHER" id="PTHR19359">
    <property type="entry name" value="CYTOCHROME B5"/>
    <property type="match status" value="1"/>
</dbReference>
<reference evidence="6 7" key="1">
    <citation type="submission" date="2014-04" db="EMBL/GenBank/DDBJ databases">
        <authorList>
            <consortium name="DOE Joint Genome Institute"/>
            <person name="Kuo A."/>
            <person name="Martino E."/>
            <person name="Perotto S."/>
            <person name="Kohler A."/>
            <person name="Nagy L.G."/>
            <person name="Floudas D."/>
            <person name="Copeland A."/>
            <person name="Barry K.W."/>
            <person name="Cichocki N."/>
            <person name="Veneault-Fourrey C."/>
            <person name="LaButti K."/>
            <person name="Lindquist E.A."/>
            <person name="Lipzen A."/>
            <person name="Lundell T."/>
            <person name="Morin E."/>
            <person name="Murat C."/>
            <person name="Sun H."/>
            <person name="Tunlid A."/>
            <person name="Henrissat B."/>
            <person name="Grigoriev I.V."/>
            <person name="Hibbett D.S."/>
            <person name="Martin F."/>
            <person name="Nordberg H.P."/>
            <person name="Cantor M.N."/>
            <person name="Hua S.X."/>
        </authorList>
    </citation>
    <scope>NUCLEOTIDE SEQUENCE [LARGE SCALE GENOMIC DNA]</scope>
    <source>
        <strain evidence="6 7">Zn</strain>
    </source>
</reference>
<feature type="domain" description="Cytochrome b5 heme-binding" evidence="5">
    <location>
        <begin position="2"/>
        <end position="75"/>
    </location>
</feature>
<evidence type="ECO:0000256" key="4">
    <source>
        <dbReference type="ARBA" id="ARBA00038168"/>
    </source>
</evidence>
<dbReference type="SMART" id="SM01117">
    <property type="entry name" value="Cyt-b5"/>
    <property type="match status" value="1"/>
</dbReference>
<proteinExistence type="inferred from homology"/>
<accession>A0A0C3DCG2</accession>
<dbReference type="InParanoid" id="A0A0C3DCG2"/>
<dbReference type="STRING" id="913774.A0A0C3DCG2"/>
<dbReference type="GO" id="GO:0020037">
    <property type="term" value="F:heme binding"/>
    <property type="evidence" value="ECO:0007669"/>
    <property type="project" value="TreeGrafter"/>
</dbReference>
<dbReference type="PANTHER" id="PTHR19359:SF14">
    <property type="entry name" value="CYTOCHROME B5 A"/>
    <property type="match status" value="1"/>
</dbReference>
<dbReference type="HOGENOM" id="CLU_102602_4_4_1"/>